<dbReference type="EMBL" id="AZFH01000031">
    <property type="protein sequence ID" value="KRL81776.1"/>
    <property type="molecule type" value="Genomic_DNA"/>
</dbReference>
<proteinExistence type="predicted"/>
<evidence type="ECO:0000256" key="1">
    <source>
        <dbReference type="SAM" id="Coils"/>
    </source>
</evidence>
<keyword evidence="1" id="KW-0175">Coiled coil</keyword>
<dbReference type="OrthoDB" id="2193070at2"/>
<evidence type="ECO:0008006" key="4">
    <source>
        <dbReference type="Google" id="ProtNLM"/>
    </source>
</evidence>
<evidence type="ECO:0000313" key="3">
    <source>
        <dbReference type="Proteomes" id="UP000051048"/>
    </source>
</evidence>
<dbReference type="Pfam" id="PF07083">
    <property type="entry name" value="DUF1351"/>
    <property type="match status" value="1"/>
</dbReference>
<dbReference type="Proteomes" id="UP000051048">
    <property type="component" value="Unassembled WGS sequence"/>
</dbReference>
<dbReference type="InterPro" id="IPR009785">
    <property type="entry name" value="Prophage_Lj928_Orf309"/>
</dbReference>
<name>A0A0R1TKR3_9LACO</name>
<dbReference type="AlphaFoldDB" id="A0A0R1TKR3"/>
<gene>
    <name evidence="2" type="ORF">FC36_GL001368</name>
</gene>
<organism evidence="2 3">
    <name type="scientific">Ligilactobacillus equi DSM 15833 = JCM 10991</name>
    <dbReference type="NCBI Taxonomy" id="1423740"/>
    <lineage>
        <taxon>Bacteria</taxon>
        <taxon>Bacillati</taxon>
        <taxon>Bacillota</taxon>
        <taxon>Bacilli</taxon>
        <taxon>Lactobacillales</taxon>
        <taxon>Lactobacillaceae</taxon>
        <taxon>Ligilactobacillus</taxon>
    </lineage>
</organism>
<feature type="coiled-coil region" evidence="1">
    <location>
        <begin position="210"/>
        <end position="239"/>
    </location>
</feature>
<dbReference type="RefSeq" id="WP_025021324.1">
    <property type="nucleotide sequence ID" value="NZ_AZFH01000031.1"/>
</dbReference>
<comment type="caution">
    <text evidence="2">The sequence shown here is derived from an EMBL/GenBank/DDBJ whole genome shotgun (WGS) entry which is preliminary data.</text>
</comment>
<accession>A0A0R1TKR3</accession>
<dbReference type="PATRIC" id="fig|1423740.3.peg.1474"/>
<sequence>MEKIELTLPGGKVQIDETKPLSFENYDQLLASTKKFAKKYENLVITEDTVKDGKSTKAEITKWIKAINSAKLEVKKAYYTPFENQAKELMAVLKVPEAELKEQLDLFEEKRKASKLEEVKGWVAEVAEASGVDPEKVEIKPNWLNKGFNRKKAIPEIMVEVQALQLIQAGCNLIEVEASRLGVNPLPYLRDFEDRYYMGAKPEDLIETMRNDASIKQEIEEEEKQRLEAQEALEKIQLKQVGPNEFVDHDGQIKHLKHEVTFTVKGNPEQVDNLANFIKTAQGLEVVSASKRKEVYEK</sequence>
<evidence type="ECO:0000313" key="2">
    <source>
        <dbReference type="EMBL" id="KRL81776.1"/>
    </source>
</evidence>
<protein>
    <recommendedName>
        <fullName evidence="4">DUF1351 domain-containing protein</fullName>
    </recommendedName>
</protein>
<dbReference type="STRING" id="1423740.FC36_GL001368"/>
<reference evidence="2 3" key="1">
    <citation type="journal article" date="2015" name="Genome Announc.">
        <title>Expanding the biotechnology potential of lactobacilli through comparative genomics of 213 strains and associated genera.</title>
        <authorList>
            <person name="Sun Z."/>
            <person name="Harris H.M."/>
            <person name="McCann A."/>
            <person name="Guo C."/>
            <person name="Argimon S."/>
            <person name="Zhang W."/>
            <person name="Yang X."/>
            <person name="Jeffery I.B."/>
            <person name="Cooney J.C."/>
            <person name="Kagawa T.F."/>
            <person name="Liu W."/>
            <person name="Song Y."/>
            <person name="Salvetti E."/>
            <person name="Wrobel A."/>
            <person name="Rasinkangas P."/>
            <person name="Parkhill J."/>
            <person name="Rea M.C."/>
            <person name="O'Sullivan O."/>
            <person name="Ritari J."/>
            <person name="Douillard F.P."/>
            <person name="Paul Ross R."/>
            <person name="Yang R."/>
            <person name="Briner A.E."/>
            <person name="Felis G.E."/>
            <person name="de Vos W.M."/>
            <person name="Barrangou R."/>
            <person name="Klaenhammer T.R."/>
            <person name="Caufield P.W."/>
            <person name="Cui Y."/>
            <person name="Zhang H."/>
            <person name="O'Toole P.W."/>
        </authorList>
    </citation>
    <scope>NUCLEOTIDE SEQUENCE [LARGE SCALE GENOMIC DNA]</scope>
    <source>
        <strain evidence="2 3">DSM 15833</strain>
    </source>
</reference>